<evidence type="ECO:0000313" key="1">
    <source>
        <dbReference type="EMBL" id="KAF2821710.1"/>
    </source>
</evidence>
<dbReference type="EMBL" id="MU006236">
    <property type="protein sequence ID" value="KAF2821710.1"/>
    <property type="molecule type" value="Genomic_DNA"/>
</dbReference>
<keyword evidence="2" id="KW-1185">Reference proteome</keyword>
<evidence type="ECO:0000313" key="2">
    <source>
        <dbReference type="Proteomes" id="UP000799424"/>
    </source>
</evidence>
<dbReference type="OrthoDB" id="5428863at2759"/>
<gene>
    <name evidence="1" type="ORF">CC86DRAFT_99728</name>
</gene>
<sequence>MTALGPNYIGGFVRGLPVMFLDAALLWQRYPLFARGFHRVKPSKPRSDCLPTWCWTGWGGHIRLASWEGASDYVKSSTQLQCFTEGSCTIPLVEWYIRNTKESVPERILHQNEWFRYKCRFFADNERELPSGWTQHDIESSTRSSWTEVDCWKCRPKKTLRSYYTHDSDPCTEFWYPIPTTDTCQAPTPLLSGRYLSCRTQSAWFRRDLGETPPYCISNPCL</sequence>
<organism evidence="1 2">
    <name type="scientific">Ophiobolus disseminans</name>
    <dbReference type="NCBI Taxonomy" id="1469910"/>
    <lineage>
        <taxon>Eukaryota</taxon>
        <taxon>Fungi</taxon>
        <taxon>Dikarya</taxon>
        <taxon>Ascomycota</taxon>
        <taxon>Pezizomycotina</taxon>
        <taxon>Dothideomycetes</taxon>
        <taxon>Pleosporomycetidae</taxon>
        <taxon>Pleosporales</taxon>
        <taxon>Pleosporineae</taxon>
        <taxon>Phaeosphaeriaceae</taxon>
        <taxon>Ophiobolus</taxon>
    </lineage>
</organism>
<protein>
    <submittedName>
        <fullName evidence="1">Uncharacterized protein</fullName>
    </submittedName>
</protein>
<proteinExistence type="predicted"/>
<reference evidence="1" key="1">
    <citation type="journal article" date="2020" name="Stud. Mycol.">
        <title>101 Dothideomycetes genomes: a test case for predicting lifestyles and emergence of pathogens.</title>
        <authorList>
            <person name="Haridas S."/>
            <person name="Albert R."/>
            <person name="Binder M."/>
            <person name="Bloem J."/>
            <person name="Labutti K."/>
            <person name="Salamov A."/>
            <person name="Andreopoulos B."/>
            <person name="Baker S."/>
            <person name="Barry K."/>
            <person name="Bills G."/>
            <person name="Bluhm B."/>
            <person name="Cannon C."/>
            <person name="Castanera R."/>
            <person name="Culley D."/>
            <person name="Daum C."/>
            <person name="Ezra D."/>
            <person name="Gonzalez J."/>
            <person name="Henrissat B."/>
            <person name="Kuo A."/>
            <person name="Liang C."/>
            <person name="Lipzen A."/>
            <person name="Lutzoni F."/>
            <person name="Magnuson J."/>
            <person name="Mondo S."/>
            <person name="Nolan M."/>
            <person name="Ohm R."/>
            <person name="Pangilinan J."/>
            <person name="Park H.-J."/>
            <person name="Ramirez L."/>
            <person name="Alfaro M."/>
            <person name="Sun H."/>
            <person name="Tritt A."/>
            <person name="Yoshinaga Y."/>
            <person name="Zwiers L.-H."/>
            <person name="Turgeon B."/>
            <person name="Goodwin S."/>
            <person name="Spatafora J."/>
            <person name="Crous P."/>
            <person name="Grigoriev I."/>
        </authorList>
    </citation>
    <scope>NUCLEOTIDE SEQUENCE</scope>
    <source>
        <strain evidence="1">CBS 113818</strain>
    </source>
</reference>
<dbReference type="AlphaFoldDB" id="A0A6A6ZKW9"/>
<name>A0A6A6ZKW9_9PLEO</name>
<dbReference type="Proteomes" id="UP000799424">
    <property type="component" value="Unassembled WGS sequence"/>
</dbReference>
<accession>A0A6A6ZKW9</accession>